<feature type="compositionally biased region" description="Low complexity" evidence="1">
    <location>
        <begin position="74"/>
        <end position="91"/>
    </location>
</feature>
<evidence type="ECO:0000313" key="2">
    <source>
        <dbReference type="EMBL" id="CAG6584178.1"/>
    </source>
</evidence>
<accession>A0A8D8K845</accession>
<dbReference type="EMBL" id="HBUE01206625">
    <property type="protein sequence ID" value="CAG6532306.1"/>
    <property type="molecule type" value="Transcribed_RNA"/>
</dbReference>
<sequence>MSPSTGTLRCCGRPPCWTFRSGPNVTAGPPSCARKGIDSTWRGSTVTPWSGTTKASASRNATPTSWEWDSRIGPPSTASRASSSTRWPTLPWRRRTTIRRS</sequence>
<name>A0A8D8K845_CULPI</name>
<feature type="compositionally biased region" description="Polar residues" evidence="1">
    <location>
        <begin position="43"/>
        <end position="67"/>
    </location>
</feature>
<protein>
    <submittedName>
        <fullName evidence="2">(northern house mosquito) hypothetical protein</fullName>
    </submittedName>
</protein>
<dbReference type="EMBL" id="HBUE01054776">
    <property type="protein sequence ID" value="CAG6466059.1"/>
    <property type="molecule type" value="Transcribed_RNA"/>
</dbReference>
<organism evidence="2">
    <name type="scientific">Culex pipiens</name>
    <name type="common">House mosquito</name>
    <dbReference type="NCBI Taxonomy" id="7175"/>
    <lineage>
        <taxon>Eukaryota</taxon>
        <taxon>Metazoa</taxon>
        <taxon>Ecdysozoa</taxon>
        <taxon>Arthropoda</taxon>
        <taxon>Hexapoda</taxon>
        <taxon>Insecta</taxon>
        <taxon>Pterygota</taxon>
        <taxon>Neoptera</taxon>
        <taxon>Endopterygota</taxon>
        <taxon>Diptera</taxon>
        <taxon>Nematocera</taxon>
        <taxon>Culicoidea</taxon>
        <taxon>Culicidae</taxon>
        <taxon>Culicinae</taxon>
        <taxon>Culicini</taxon>
        <taxon>Culex</taxon>
        <taxon>Culex</taxon>
    </lineage>
</organism>
<dbReference type="EMBL" id="HBUE01312928">
    <property type="protein sequence ID" value="CAG6584178.1"/>
    <property type="molecule type" value="Transcribed_RNA"/>
</dbReference>
<evidence type="ECO:0000256" key="1">
    <source>
        <dbReference type="SAM" id="MobiDB-lite"/>
    </source>
</evidence>
<proteinExistence type="predicted"/>
<feature type="region of interest" description="Disordered" evidence="1">
    <location>
        <begin position="43"/>
        <end position="101"/>
    </location>
</feature>
<reference evidence="2" key="1">
    <citation type="submission" date="2021-05" db="EMBL/GenBank/DDBJ databases">
        <authorList>
            <person name="Alioto T."/>
            <person name="Alioto T."/>
            <person name="Gomez Garrido J."/>
        </authorList>
    </citation>
    <scope>NUCLEOTIDE SEQUENCE</scope>
</reference>
<dbReference type="AlphaFoldDB" id="A0A8D8K845"/>
<feature type="compositionally biased region" description="Basic residues" evidence="1">
    <location>
        <begin position="92"/>
        <end position="101"/>
    </location>
</feature>